<dbReference type="Proteomes" id="UP000693981">
    <property type="component" value="Unassembled WGS sequence"/>
</dbReference>
<protein>
    <recommendedName>
        <fullName evidence="6">U2A'/phosphoprotein 32 family A C-terminal domain-containing protein</fullName>
    </recommendedName>
</protein>
<reference evidence="7" key="1">
    <citation type="submission" date="2021-02" db="EMBL/GenBank/DDBJ databases">
        <authorList>
            <person name="Palmer J.M."/>
        </authorList>
    </citation>
    <scope>NUCLEOTIDE SEQUENCE</scope>
    <source>
        <strain evidence="7">SCRP23</strain>
    </source>
</reference>
<comment type="subcellular location">
    <subcellularLocation>
        <location evidence="1">Cytoplasm</location>
    </subcellularLocation>
</comment>
<keyword evidence="8" id="KW-1185">Reference proteome</keyword>
<dbReference type="GO" id="GO:0005737">
    <property type="term" value="C:cytoplasm"/>
    <property type="evidence" value="ECO:0007669"/>
    <property type="project" value="UniProtKB-SubCell"/>
</dbReference>
<dbReference type="InterPro" id="IPR001611">
    <property type="entry name" value="Leu-rich_rpt"/>
</dbReference>
<feature type="domain" description="U2A'/phosphoprotein 32 family A C-terminal" evidence="6">
    <location>
        <begin position="173"/>
        <end position="191"/>
    </location>
</feature>
<organism evidence="7 8">
    <name type="scientific">Phytophthora boehmeriae</name>
    <dbReference type="NCBI Taxonomy" id="109152"/>
    <lineage>
        <taxon>Eukaryota</taxon>
        <taxon>Sar</taxon>
        <taxon>Stramenopiles</taxon>
        <taxon>Oomycota</taxon>
        <taxon>Peronosporomycetes</taxon>
        <taxon>Peronosporales</taxon>
        <taxon>Peronosporaceae</taxon>
        <taxon>Phytophthora</taxon>
    </lineage>
</organism>
<dbReference type="PROSITE" id="PS51450">
    <property type="entry name" value="LRR"/>
    <property type="match status" value="1"/>
</dbReference>
<dbReference type="AlphaFoldDB" id="A0A8T1X5W2"/>
<sequence>MPAHQAAVIPLDYSFMGLMSLSEMQQQDPVGGTKKFHSVGSRTATSSSGGSDDHSTKVDNSPAPTSPSKAGTSPKKRQLPISLRANNNKISHLNDMHEALNAVFDNPGMLQWLDLSGNQLTTIPADVFAAYPELFTLHLHGNSLSKYSDVDTLARWLPRLHSLSLHGNPLEEKKHYRNYVIASFPNLKQLDFSSVTAGDRDKAETWAKIYKNTRPSGGKKHKDDL</sequence>
<evidence type="ECO:0000259" key="6">
    <source>
        <dbReference type="SMART" id="SM00446"/>
    </source>
</evidence>
<dbReference type="PANTHER" id="PTHR46545">
    <property type="entry name" value="LEUCINE-RICH REPEAT-CONTAINING PROTEIN 51"/>
    <property type="match status" value="1"/>
</dbReference>
<evidence type="ECO:0000256" key="4">
    <source>
        <dbReference type="ARBA" id="ARBA00022737"/>
    </source>
</evidence>
<gene>
    <name evidence="7" type="ORF">PHYBOEH_008082</name>
</gene>
<evidence type="ECO:0000313" key="7">
    <source>
        <dbReference type="EMBL" id="KAG7399748.1"/>
    </source>
</evidence>
<feature type="compositionally biased region" description="Low complexity" evidence="5">
    <location>
        <begin position="38"/>
        <end position="50"/>
    </location>
</feature>
<dbReference type="OrthoDB" id="676979at2759"/>
<dbReference type="PANTHER" id="PTHR46545:SF1">
    <property type="entry name" value="LEUCINE-RICH REPEAT-CONTAINING PROTEIN 51"/>
    <property type="match status" value="1"/>
</dbReference>
<proteinExistence type="predicted"/>
<evidence type="ECO:0000256" key="1">
    <source>
        <dbReference type="ARBA" id="ARBA00004496"/>
    </source>
</evidence>
<evidence type="ECO:0000256" key="2">
    <source>
        <dbReference type="ARBA" id="ARBA00022490"/>
    </source>
</evidence>
<keyword evidence="4" id="KW-0677">Repeat</keyword>
<evidence type="ECO:0000313" key="8">
    <source>
        <dbReference type="Proteomes" id="UP000693981"/>
    </source>
</evidence>
<keyword evidence="3" id="KW-0433">Leucine-rich repeat</keyword>
<dbReference type="EMBL" id="JAGDFL010000046">
    <property type="protein sequence ID" value="KAG7399748.1"/>
    <property type="molecule type" value="Genomic_DNA"/>
</dbReference>
<feature type="compositionally biased region" description="Polar residues" evidence="5">
    <location>
        <begin position="58"/>
        <end position="71"/>
    </location>
</feature>
<evidence type="ECO:0000256" key="3">
    <source>
        <dbReference type="ARBA" id="ARBA00022614"/>
    </source>
</evidence>
<name>A0A8T1X5W2_9STRA</name>
<dbReference type="InterPro" id="IPR003603">
    <property type="entry name" value="U2A'_phosphoprotein32A_C"/>
</dbReference>
<comment type="caution">
    <text evidence="7">The sequence shown here is derived from an EMBL/GenBank/DDBJ whole genome shotgun (WGS) entry which is preliminary data.</text>
</comment>
<dbReference type="SMART" id="SM00446">
    <property type="entry name" value="LRRcap"/>
    <property type="match status" value="1"/>
</dbReference>
<feature type="region of interest" description="Disordered" evidence="5">
    <location>
        <begin position="26"/>
        <end position="81"/>
    </location>
</feature>
<accession>A0A8T1X5W2</accession>
<evidence type="ECO:0000256" key="5">
    <source>
        <dbReference type="SAM" id="MobiDB-lite"/>
    </source>
</evidence>
<keyword evidence="2" id="KW-0963">Cytoplasm</keyword>
<dbReference type="Pfam" id="PF14580">
    <property type="entry name" value="LRR_9"/>
    <property type="match status" value="1"/>
</dbReference>